<gene>
    <name evidence="8" type="ORF">NDES1114_LOCUS7796</name>
</gene>
<dbReference type="GO" id="GO:0006366">
    <property type="term" value="P:transcription by RNA polymerase II"/>
    <property type="evidence" value="ECO:0007669"/>
    <property type="project" value="TreeGrafter"/>
</dbReference>
<dbReference type="PANTHER" id="PTHR23431:SF3">
    <property type="entry name" value="DNA-DIRECTED RNA POLYMERASES I, II, AND III SUBUNIT RPABC5"/>
    <property type="match status" value="1"/>
</dbReference>
<organism evidence="8">
    <name type="scientific">Neobodo designis</name>
    <name type="common">Flagellated protozoan</name>
    <name type="synonym">Bodo designis</name>
    <dbReference type="NCBI Taxonomy" id="312471"/>
    <lineage>
        <taxon>Eukaryota</taxon>
        <taxon>Discoba</taxon>
        <taxon>Euglenozoa</taxon>
        <taxon>Kinetoplastea</taxon>
        <taxon>Metakinetoplastina</taxon>
        <taxon>Neobodonida</taxon>
        <taxon>Neobodo</taxon>
    </lineage>
</organism>
<name>A0A7S1LEG6_NEODS</name>
<dbReference type="GO" id="GO:0005666">
    <property type="term" value="C:RNA polymerase III complex"/>
    <property type="evidence" value="ECO:0007669"/>
    <property type="project" value="TreeGrafter"/>
</dbReference>
<dbReference type="SUPFAM" id="SSF46924">
    <property type="entry name" value="RNA polymerase subunit RPB10"/>
    <property type="match status" value="1"/>
</dbReference>
<dbReference type="GO" id="GO:0006360">
    <property type="term" value="P:transcription by RNA polymerase I"/>
    <property type="evidence" value="ECO:0007669"/>
    <property type="project" value="TreeGrafter"/>
</dbReference>
<accession>A0A7S1LEG6</accession>
<dbReference type="FunFam" id="1.10.10.60:FF:000024">
    <property type="entry name" value="DNA-directed RNA polymerases I, II, and III subunit"/>
    <property type="match status" value="1"/>
</dbReference>
<comment type="subcellular location">
    <subcellularLocation>
        <location evidence="1">Nucleus</location>
    </subcellularLocation>
</comment>
<dbReference type="AlphaFoldDB" id="A0A7S1LEG6"/>
<keyword evidence="6" id="KW-0804">Transcription</keyword>
<dbReference type="NCBIfam" id="NF003089">
    <property type="entry name" value="PRK04016.1"/>
    <property type="match status" value="1"/>
</dbReference>
<reference evidence="8" key="1">
    <citation type="submission" date="2021-01" db="EMBL/GenBank/DDBJ databases">
        <authorList>
            <person name="Corre E."/>
            <person name="Pelletier E."/>
            <person name="Niang G."/>
            <person name="Scheremetjew M."/>
            <person name="Finn R."/>
            <person name="Kale V."/>
            <person name="Holt S."/>
            <person name="Cochrane G."/>
            <person name="Meng A."/>
            <person name="Brown T."/>
            <person name="Cohen L."/>
        </authorList>
    </citation>
    <scope>NUCLEOTIDE SEQUENCE</scope>
    <source>
        <strain evidence="8">CCAP 1951/1</strain>
    </source>
</reference>
<evidence type="ECO:0000256" key="1">
    <source>
        <dbReference type="ARBA" id="ARBA00004123"/>
    </source>
</evidence>
<dbReference type="GO" id="GO:0003899">
    <property type="term" value="F:DNA-directed RNA polymerase activity"/>
    <property type="evidence" value="ECO:0007669"/>
    <property type="project" value="InterPro"/>
</dbReference>
<evidence type="ECO:0000313" key="8">
    <source>
        <dbReference type="EMBL" id="CAD9102118.1"/>
    </source>
</evidence>
<dbReference type="GO" id="GO:0005665">
    <property type="term" value="C:RNA polymerase II, core complex"/>
    <property type="evidence" value="ECO:0007669"/>
    <property type="project" value="TreeGrafter"/>
</dbReference>
<evidence type="ECO:0000256" key="4">
    <source>
        <dbReference type="ARBA" id="ARBA00022723"/>
    </source>
</evidence>
<evidence type="ECO:0000256" key="2">
    <source>
        <dbReference type="ARBA" id="ARBA00020813"/>
    </source>
</evidence>
<keyword evidence="4" id="KW-0479">Metal-binding</keyword>
<evidence type="ECO:0000256" key="7">
    <source>
        <dbReference type="ARBA" id="ARBA00025720"/>
    </source>
</evidence>
<dbReference type="EMBL" id="HBGF01011665">
    <property type="protein sequence ID" value="CAD9102118.1"/>
    <property type="molecule type" value="Transcribed_RNA"/>
</dbReference>
<proteinExistence type="inferred from homology"/>
<sequence length="105" mass="11091">MIIPVRCYSCGKVVGNLYEPYKALLAKDHTEAEALEALGLERYCCRRMIMTHIDLADDMVPYSTPAVGTMHRLGAGTPSATPGAAVASPGVGNAIGGAFPARVQR</sequence>
<evidence type="ECO:0000256" key="5">
    <source>
        <dbReference type="ARBA" id="ARBA00022833"/>
    </source>
</evidence>
<keyword evidence="5" id="KW-0862">Zinc</keyword>
<evidence type="ECO:0000256" key="6">
    <source>
        <dbReference type="ARBA" id="ARBA00023163"/>
    </source>
</evidence>
<dbReference type="GO" id="GO:0008270">
    <property type="term" value="F:zinc ion binding"/>
    <property type="evidence" value="ECO:0007669"/>
    <property type="project" value="TreeGrafter"/>
</dbReference>
<dbReference type="Gene3D" id="1.10.10.60">
    <property type="entry name" value="Homeodomain-like"/>
    <property type="match status" value="1"/>
</dbReference>
<dbReference type="PANTHER" id="PTHR23431">
    <property type="entry name" value="DNA-DIRECTED RNA POLYMERASES I, II, AND III SUBUNIT RPABC5 FAMILY MEMBER"/>
    <property type="match status" value="1"/>
</dbReference>
<protein>
    <recommendedName>
        <fullName evidence="2">DNA-directed RNA polymerases I, II, and III subunit RPABC5</fullName>
    </recommendedName>
</protein>
<dbReference type="GO" id="GO:0005736">
    <property type="term" value="C:RNA polymerase I complex"/>
    <property type="evidence" value="ECO:0007669"/>
    <property type="project" value="TreeGrafter"/>
</dbReference>
<dbReference type="Pfam" id="PF01194">
    <property type="entry name" value="RNA_pol_N"/>
    <property type="match status" value="1"/>
</dbReference>
<dbReference type="InterPro" id="IPR000268">
    <property type="entry name" value="RPABC5/Rpb10"/>
</dbReference>
<dbReference type="GO" id="GO:0003677">
    <property type="term" value="F:DNA binding"/>
    <property type="evidence" value="ECO:0007669"/>
    <property type="project" value="InterPro"/>
</dbReference>
<dbReference type="GO" id="GO:0042797">
    <property type="term" value="P:tRNA transcription by RNA polymerase III"/>
    <property type="evidence" value="ECO:0007669"/>
    <property type="project" value="TreeGrafter"/>
</dbReference>
<dbReference type="InterPro" id="IPR023580">
    <property type="entry name" value="RNA_pol_su_RPB10"/>
</dbReference>
<keyword evidence="3" id="KW-0240">DNA-directed RNA polymerase</keyword>
<evidence type="ECO:0000256" key="3">
    <source>
        <dbReference type="ARBA" id="ARBA00022478"/>
    </source>
</evidence>
<comment type="similarity">
    <text evidence="7">Belongs to the archaeal Rpo10/eukaryotic RPB10 RNA polymerase subunit family.</text>
</comment>